<gene>
    <name evidence="2" type="ORF">AKJ38_04315</name>
</gene>
<dbReference type="Proteomes" id="UP000070414">
    <property type="component" value="Unassembled WGS sequence"/>
</dbReference>
<feature type="domain" description="SpoVT-AbrB" evidence="1">
    <location>
        <begin position="4"/>
        <end position="49"/>
    </location>
</feature>
<dbReference type="SMART" id="SM00966">
    <property type="entry name" value="SpoVT_AbrB"/>
    <property type="match status" value="1"/>
</dbReference>
<organism evidence="2 3">
    <name type="scientific">candidate division MSBL1 archaeon SCGC-AAA259I14</name>
    <dbReference type="NCBI Taxonomy" id="1698268"/>
    <lineage>
        <taxon>Archaea</taxon>
        <taxon>Methanobacteriati</taxon>
        <taxon>Methanobacteriota</taxon>
        <taxon>candidate division MSBL1</taxon>
    </lineage>
</organism>
<protein>
    <recommendedName>
        <fullName evidence="1">SpoVT-AbrB domain-containing protein</fullName>
    </recommendedName>
</protein>
<dbReference type="PATRIC" id="fig|1698268.3.peg.204"/>
<dbReference type="PANTHER" id="PTHR34860">
    <property type="entry name" value="REPRESSOR-LIKE PROTEIN SSO7C3"/>
    <property type="match status" value="1"/>
</dbReference>
<proteinExistence type="predicted"/>
<dbReference type="NCBIfam" id="TIGR01439">
    <property type="entry name" value="lp_hng_hel_AbrB"/>
    <property type="match status" value="1"/>
</dbReference>
<accession>A0A133UNM4</accession>
<evidence type="ECO:0000313" key="2">
    <source>
        <dbReference type="EMBL" id="KXA95766.1"/>
    </source>
</evidence>
<reference evidence="2 3" key="1">
    <citation type="journal article" date="2016" name="Sci. Rep.">
        <title>Metabolic traits of an uncultured archaeal lineage -MSBL1- from brine pools of the Red Sea.</title>
        <authorList>
            <person name="Mwirichia R."/>
            <person name="Alam I."/>
            <person name="Rashid M."/>
            <person name="Vinu M."/>
            <person name="Ba-Alawi W."/>
            <person name="Anthony Kamau A."/>
            <person name="Kamanda Ngugi D."/>
            <person name="Goker M."/>
            <person name="Klenk H.P."/>
            <person name="Bajic V."/>
            <person name="Stingl U."/>
        </authorList>
    </citation>
    <scope>NUCLEOTIDE SEQUENCE [LARGE SCALE GENOMIC DNA]</scope>
    <source>
        <strain evidence="2">SCGC-AAA259I14</strain>
    </source>
</reference>
<dbReference type="Pfam" id="PF04014">
    <property type="entry name" value="MazE_antitoxin"/>
    <property type="match status" value="1"/>
</dbReference>
<evidence type="ECO:0000259" key="1">
    <source>
        <dbReference type="PROSITE" id="PS51740"/>
    </source>
</evidence>
<dbReference type="PANTHER" id="PTHR34860:SF6">
    <property type="entry name" value="REPRESSOR-LIKE PROTEIN SSO7C3"/>
    <property type="match status" value="1"/>
</dbReference>
<dbReference type="GO" id="GO:0003677">
    <property type="term" value="F:DNA binding"/>
    <property type="evidence" value="ECO:0007669"/>
    <property type="project" value="InterPro"/>
</dbReference>
<dbReference type="InterPro" id="IPR037914">
    <property type="entry name" value="SpoVT-AbrB_sf"/>
</dbReference>
<sequence length="88" mass="10117">MDNMIVRKVGPKGQVVIPSDIREMLGIRPGEQVVVEVDDGNVVIKRKEGSIADHMSQLVPEEKKRNIDEIDLDEYYESQIIRRQGTRR</sequence>
<dbReference type="InterPro" id="IPR052975">
    <property type="entry name" value="Repressor-like_regulatory"/>
</dbReference>
<dbReference type="Gene3D" id="2.10.260.10">
    <property type="match status" value="1"/>
</dbReference>
<dbReference type="EMBL" id="LHXS01000117">
    <property type="protein sequence ID" value="KXA95766.1"/>
    <property type="molecule type" value="Genomic_DNA"/>
</dbReference>
<evidence type="ECO:0000313" key="3">
    <source>
        <dbReference type="Proteomes" id="UP000070414"/>
    </source>
</evidence>
<dbReference type="AlphaFoldDB" id="A0A133UNM4"/>
<comment type="caution">
    <text evidence="2">The sequence shown here is derived from an EMBL/GenBank/DDBJ whole genome shotgun (WGS) entry which is preliminary data.</text>
</comment>
<dbReference type="SUPFAM" id="SSF89447">
    <property type="entry name" value="AbrB/MazE/MraZ-like"/>
    <property type="match status" value="1"/>
</dbReference>
<name>A0A133UNM4_9EURY</name>
<dbReference type="InterPro" id="IPR007159">
    <property type="entry name" value="SpoVT-AbrB_dom"/>
</dbReference>
<keyword evidence="3" id="KW-1185">Reference proteome</keyword>
<dbReference type="PROSITE" id="PS51740">
    <property type="entry name" value="SPOVT_ABRB"/>
    <property type="match status" value="1"/>
</dbReference>